<dbReference type="PANTHER" id="PTHR20958">
    <property type="entry name" value="GLYCINE N-ACYLTRANSFERASE-LIKE PROTEIN"/>
    <property type="match status" value="1"/>
</dbReference>
<name>A0A2B7XRN1_POLH7</name>
<organism evidence="1 2">
    <name type="scientific">Polytolypa hystricis (strain UAMH7299)</name>
    <dbReference type="NCBI Taxonomy" id="1447883"/>
    <lineage>
        <taxon>Eukaryota</taxon>
        <taxon>Fungi</taxon>
        <taxon>Dikarya</taxon>
        <taxon>Ascomycota</taxon>
        <taxon>Pezizomycotina</taxon>
        <taxon>Eurotiomycetes</taxon>
        <taxon>Eurotiomycetidae</taxon>
        <taxon>Onygenales</taxon>
        <taxon>Onygenales incertae sedis</taxon>
        <taxon>Polytolypa</taxon>
    </lineage>
</organism>
<dbReference type="Gene3D" id="3.40.630.30">
    <property type="match status" value="1"/>
</dbReference>
<reference evidence="1 2" key="1">
    <citation type="submission" date="2017-10" db="EMBL/GenBank/DDBJ databases">
        <title>Comparative genomics in systemic dimorphic fungi from Ajellomycetaceae.</title>
        <authorList>
            <person name="Munoz J.F."/>
            <person name="Mcewen J.G."/>
            <person name="Clay O.K."/>
            <person name="Cuomo C.A."/>
        </authorList>
    </citation>
    <scope>NUCLEOTIDE SEQUENCE [LARGE SCALE GENOMIC DNA]</scope>
    <source>
        <strain evidence="1 2">UAMH7299</strain>
    </source>
</reference>
<dbReference type="SUPFAM" id="SSF55729">
    <property type="entry name" value="Acyl-CoA N-acyltransferases (Nat)"/>
    <property type="match status" value="1"/>
</dbReference>
<accession>A0A2B7XRN1</accession>
<evidence type="ECO:0000313" key="1">
    <source>
        <dbReference type="EMBL" id="PGH11157.1"/>
    </source>
</evidence>
<dbReference type="AlphaFoldDB" id="A0A2B7XRN1"/>
<dbReference type="InterPro" id="IPR016181">
    <property type="entry name" value="Acyl_CoA_acyltransferase"/>
</dbReference>
<dbReference type="EMBL" id="PDNA01000136">
    <property type="protein sequence ID" value="PGH11157.1"/>
    <property type="molecule type" value="Genomic_DNA"/>
</dbReference>
<comment type="caution">
    <text evidence="1">The sequence shown here is derived from an EMBL/GenBank/DDBJ whole genome shotgun (WGS) entry which is preliminary data.</text>
</comment>
<protein>
    <recommendedName>
        <fullName evidence="3">N-acetyltransferase domain-containing protein</fullName>
    </recommendedName>
</protein>
<sequence length="401" mass="44652">MPVQPTTIYDYKEPYAPLIALLTSHLPFSGPLLRRIQHHLLHPSPTAQILATFPPSTTAALQPPRPWMVFYVDIYRGLETQCWLYSSLEREVKFSTKEQLADDRLSELNTTPENEDKARSQLLGLLSYIRTEMLPPYISWRASQTDTKKFNNLDHQLLAHPPSAVLVGSLHSGLFALLTKLDSGGVSSEFPRIKILRGGTFPNIKYLFRCPIYQPQKDSSISSGSNSSSLPPGYRFCDRHGRQGVPRQHLGLVISHTNIPRLEETLAQMPSVALYYNSTEADRTQTNGGKQAQDIEQPIAWCFLGSDASLCTLHVEPEHRGKGLAMLVAKEAMRRGMGVKGGFGQDDEAGLAMSLGDVEKWVFADVAVENAASRRAMEKIGGEMGWTVNWAAIELFPDVYI</sequence>
<proteinExistence type="predicted"/>
<evidence type="ECO:0008006" key="3">
    <source>
        <dbReference type="Google" id="ProtNLM"/>
    </source>
</evidence>
<dbReference type="Proteomes" id="UP000224634">
    <property type="component" value="Unassembled WGS sequence"/>
</dbReference>
<gene>
    <name evidence="1" type="ORF">AJ80_07259</name>
</gene>
<keyword evidence="2" id="KW-1185">Reference proteome</keyword>
<dbReference type="PANTHER" id="PTHR20958:SF6">
    <property type="entry name" value="GLYCINE N-ACYLTRANSFERASE-LIKE PROTEIN"/>
    <property type="match status" value="1"/>
</dbReference>
<evidence type="ECO:0000313" key="2">
    <source>
        <dbReference type="Proteomes" id="UP000224634"/>
    </source>
</evidence>
<dbReference type="InterPro" id="IPR053225">
    <property type="entry name" value="Acyl-CoA_N-acyltransferase"/>
</dbReference>
<dbReference type="OrthoDB" id="5335812at2759"/>